<reference evidence="1 2" key="1">
    <citation type="submission" date="2016-05" db="EMBL/GenBank/DDBJ databases">
        <title>A degradative enzymes factory behind the ericoid mycorrhizal symbiosis.</title>
        <authorList>
            <consortium name="DOE Joint Genome Institute"/>
            <person name="Martino E."/>
            <person name="Morin E."/>
            <person name="Grelet G."/>
            <person name="Kuo A."/>
            <person name="Kohler A."/>
            <person name="Daghino S."/>
            <person name="Barry K."/>
            <person name="Choi C."/>
            <person name="Cichocki N."/>
            <person name="Clum A."/>
            <person name="Copeland A."/>
            <person name="Hainaut M."/>
            <person name="Haridas S."/>
            <person name="Labutti K."/>
            <person name="Lindquist E."/>
            <person name="Lipzen A."/>
            <person name="Khouja H.-R."/>
            <person name="Murat C."/>
            <person name="Ohm R."/>
            <person name="Olson A."/>
            <person name="Spatafora J."/>
            <person name="Veneault-Fourrey C."/>
            <person name="Henrissat B."/>
            <person name="Grigoriev I."/>
            <person name="Martin F."/>
            <person name="Perotto S."/>
        </authorList>
    </citation>
    <scope>NUCLEOTIDE SEQUENCE [LARGE SCALE GENOMIC DNA]</scope>
    <source>
        <strain evidence="1 2">UAMH 7357</strain>
    </source>
</reference>
<organism evidence="1 2">
    <name type="scientific">Hyaloscypha hepaticicola</name>
    <dbReference type="NCBI Taxonomy" id="2082293"/>
    <lineage>
        <taxon>Eukaryota</taxon>
        <taxon>Fungi</taxon>
        <taxon>Dikarya</taxon>
        <taxon>Ascomycota</taxon>
        <taxon>Pezizomycotina</taxon>
        <taxon>Leotiomycetes</taxon>
        <taxon>Helotiales</taxon>
        <taxon>Hyaloscyphaceae</taxon>
        <taxon>Hyaloscypha</taxon>
    </lineage>
</organism>
<protein>
    <submittedName>
        <fullName evidence="1">Uncharacterized protein</fullName>
    </submittedName>
</protein>
<sequence>MSITSLHWSHLPVSLGLILPHPQNEVTLSRRPARTSFRTHMDSIRTQLFDHTAELMSNNLSVLHRISQASHIALEFMAKIRRLPVGQNFIFLAVRTAGTFRSAVARNLSVAARLAPSLRLPLVDVLPVDVRASELAACSYNDIPVKMSDWAAAFRFFDSVV</sequence>
<dbReference type="EMBL" id="KZ613541">
    <property type="protein sequence ID" value="PMD12845.1"/>
    <property type="molecule type" value="Genomic_DNA"/>
</dbReference>
<dbReference type="Proteomes" id="UP000235672">
    <property type="component" value="Unassembled WGS sequence"/>
</dbReference>
<keyword evidence="2" id="KW-1185">Reference proteome</keyword>
<accession>A0A2J6PFL7</accession>
<evidence type="ECO:0000313" key="1">
    <source>
        <dbReference type="EMBL" id="PMD12845.1"/>
    </source>
</evidence>
<evidence type="ECO:0000313" key="2">
    <source>
        <dbReference type="Proteomes" id="UP000235672"/>
    </source>
</evidence>
<name>A0A2J6PFL7_9HELO</name>
<gene>
    <name evidence="1" type="ORF">NA56DRAFT_712706</name>
</gene>
<dbReference type="AlphaFoldDB" id="A0A2J6PFL7"/>
<proteinExistence type="predicted"/>